<dbReference type="InterPro" id="IPR009057">
    <property type="entry name" value="Homeodomain-like_sf"/>
</dbReference>
<dbReference type="InterPro" id="IPR001647">
    <property type="entry name" value="HTH_TetR"/>
</dbReference>
<dbReference type="SUPFAM" id="SSF46689">
    <property type="entry name" value="Homeodomain-like"/>
    <property type="match status" value="1"/>
</dbReference>
<dbReference type="GO" id="GO:0000976">
    <property type="term" value="F:transcription cis-regulatory region binding"/>
    <property type="evidence" value="ECO:0007669"/>
    <property type="project" value="TreeGrafter"/>
</dbReference>
<evidence type="ECO:0000256" key="1">
    <source>
        <dbReference type="ARBA" id="ARBA00023015"/>
    </source>
</evidence>
<dbReference type="Gene3D" id="1.10.357.10">
    <property type="entry name" value="Tetracycline Repressor, domain 2"/>
    <property type="match status" value="1"/>
</dbReference>
<name>A0A231H0B7_9NOCA</name>
<evidence type="ECO:0000256" key="2">
    <source>
        <dbReference type="ARBA" id="ARBA00023125"/>
    </source>
</evidence>
<dbReference type="Gene3D" id="1.10.10.60">
    <property type="entry name" value="Homeodomain-like"/>
    <property type="match status" value="1"/>
</dbReference>
<gene>
    <name evidence="7" type="ORF">B7C42_05488</name>
</gene>
<comment type="caution">
    <text evidence="7">The sequence shown here is derived from an EMBL/GenBank/DDBJ whole genome shotgun (WGS) entry which is preliminary data.</text>
</comment>
<dbReference type="RefSeq" id="WP_094027007.1">
    <property type="nucleotide sequence ID" value="NZ_NGAF01000014.1"/>
</dbReference>
<dbReference type="GO" id="GO:0003700">
    <property type="term" value="F:DNA-binding transcription factor activity"/>
    <property type="evidence" value="ECO:0007669"/>
    <property type="project" value="TreeGrafter"/>
</dbReference>
<dbReference type="SUPFAM" id="SSF48498">
    <property type="entry name" value="Tetracyclin repressor-like, C-terminal domain"/>
    <property type="match status" value="1"/>
</dbReference>
<dbReference type="InterPro" id="IPR036271">
    <property type="entry name" value="Tet_transcr_reg_TetR-rel_C_sf"/>
</dbReference>
<sequence length="244" mass="26322">MTGPTAHELLWGNPQRPRRGPKPSLSLERIVTEAIALADADGMAAVSMQRLAERLGCAKMALYRYVPGKAELTALMLDYGMGQPPQVAAAESDPEPWREALRQWAGTMYERYRAHPWTIELTAGARPLGPNELGWMEAALAPLAGTGLRGSERLDTVVLLNGHVRSLVQQTASSGPEQAESEMAKQVGEVLAAHADRYPEVVAAFADTSADGRNAALSYGIERILDGVAALIARRRDRKPSNTG</sequence>
<proteinExistence type="predicted"/>
<dbReference type="InterPro" id="IPR004111">
    <property type="entry name" value="Repressor_TetR_C"/>
</dbReference>
<dbReference type="Proteomes" id="UP000215506">
    <property type="component" value="Unassembled WGS sequence"/>
</dbReference>
<dbReference type="PANTHER" id="PTHR30055">
    <property type="entry name" value="HTH-TYPE TRANSCRIPTIONAL REGULATOR RUTR"/>
    <property type="match status" value="1"/>
</dbReference>
<keyword evidence="2 4" id="KW-0238">DNA-binding</keyword>
<evidence type="ECO:0000256" key="4">
    <source>
        <dbReference type="PROSITE-ProRule" id="PRU00335"/>
    </source>
</evidence>
<dbReference type="Pfam" id="PF00440">
    <property type="entry name" value="TetR_N"/>
    <property type="match status" value="1"/>
</dbReference>
<dbReference type="PANTHER" id="PTHR30055:SF151">
    <property type="entry name" value="TRANSCRIPTIONAL REGULATORY PROTEIN"/>
    <property type="match status" value="1"/>
</dbReference>
<accession>A0A231H0B7</accession>
<keyword evidence="1" id="KW-0805">Transcription regulation</keyword>
<dbReference type="InterPro" id="IPR050109">
    <property type="entry name" value="HTH-type_TetR-like_transc_reg"/>
</dbReference>
<keyword evidence="8" id="KW-1185">Reference proteome</keyword>
<reference evidence="7 8" key="1">
    <citation type="submission" date="2017-07" db="EMBL/GenBank/DDBJ databases">
        <title>First draft Genome Sequence of Nocardia cerradoensis isolated from human infection.</title>
        <authorList>
            <person name="Carrasco G."/>
        </authorList>
    </citation>
    <scope>NUCLEOTIDE SEQUENCE [LARGE SCALE GENOMIC DNA]</scope>
    <source>
        <strain evidence="7 8">CNM20130759</strain>
    </source>
</reference>
<feature type="domain" description="HTH tetR-type" evidence="6">
    <location>
        <begin position="24"/>
        <end position="84"/>
    </location>
</feature>
<evidence type="ECO:0000259" key="6">
    <source>
        <dbReference type="PROSITE" id="PS50977"/>
    </source>
</evidence>
<dbReference type="EMBL" id="NGAF01000014">
    <property type="protein sequence ID" value="OXR42289.1"/>
    <property type="molecule type" value="Genomic_DNA"/>
</dbReference>
<evidence type="ECO:0000256" key="5">
    <source>
        <dbReference type="SAM" id="MobiDB-lite"/>
    </source>
</evidence>
<evidence type="ECO:0000313" key="7">
    <source>
        <dbReference type="EMBL" id="OXR42289.1"/>
    </source>
</evidence>
<feature type="region of interest" description="Disordered" evidence="5">
    <location>
        <begin position="1"/>
        <end position="23"/>
    </location>
</feature>
<evidence type="ECO:0000256" key="3">
    <source>
        <dbReference type="ARBA" id="ARBA00023163"/>
    </source>
</evidence>
<feature type="DNA-binding region" description="H-T-H motif" evidence="4">
    <location>
        <begin position="47"/>
        <end position="66"/>
    </location>
</feature>
<keyword evidence="3" id="KW-0804">Transcription</keyword>
<protein>
    <recommendedName>
        <fullName evidence="6">HTH tetR-type domain-containing protein</fullName>
    </recommendedName>
</protein>
<dbReference type="Pfam" id="PF02909">
    <property type="entry name" value="TetR_C_1"/>
    <property type="match status" value="1"/>
</dbReference>
<dbReference type="AlphaFoldDB" id="A0A231H0B7"/>
<dbReference type="GO" id="GO:0045892">
    <property type="term" value="P:negative regulation of DNA-templated transcription"/>
    <property type="evidence" value="ECO:0007669"/>
    <property type="project" value="InterPro"/>
</dbReference>
<organism evidence="7 8">
    <name type="scientific">Nocardia cerradoensis</name>
    <dbReference type="NCBI Taxonomy" id="85688"/>
    <lineage>
        <taxon>Bacteria</taxon>
        <taxon>Bacillati</taxon>
        <taxon>Actinomycetota</taxon>
        <taxon>Actinomycetes</taxon>
        <taxon>Mycobacteriales</taxon>
        <taxon>Nocardiaceae</taxon>
        <taxon>Nocardia</taxon>
    </lineage>
</organism>
<dbReference type="PROSITE" id="PS50977">
    <property type="entry name" value="HTH_TETR_2"/>
    <property type="match status" value="1"/>
</dbReference>
<evidence type="ECO:0000313" key="8">
    <source>
        <dbReference type="Proteomes" id="UP000215506"/>
    </source>
</evidence>